<proteinExistence type="predicted"/>
<accession>A0ABR1Z187</accession>
<dbReference type="Proteomes" id="UP001492380">
    <property type="component" value="Unassembled WGS sequence"/>
</dbReference>
<organism evidence="1 2">
    <name type="scientific">Phyllosticta capitalensis</name>
    <dbReference type="NCBI Taxonomy" id="121624"/>
    <lineage>
        <taxon>Eukaryota</taxon>
        <taxon>Fungi</taxon>
        <taxon>Dikarya</taxon>
        <taxon>Ascomycota</taxon>
        <taxon>Pezizomycotina</taxon>
        <taxon>Dothideomycetes</taxon>
        <taxon>Dothideomycetes incertae sedis</taxon>
        <taxon>Botryosphaeriales</taxon>
        <taxon>Phyllostictaceae</taxon>
        <taxon>Phyllosticta</taxon>
    </lineage>
</organism>
<evidence type="ECO:0000313" key="1">
    <source>
        <dbReference type="EMBL" id="KAK8244329.1"/>
    </source>
</evidence>
<dbReference type="EMBL" id="JBBWRZ010000002">
    <property type="protein sequence ID" value="KAK8244329.1"/>
    <property type="molecule type" value="Genomic_DNA"/>
</dbReference>
<protein>
    <submittedName>
        <fullName evidence="1">Uncharacterized protein</fullName>
    </submittedName>
</protein>
<name>A0ABR1Z187_9PEZI</name>
<comment type="caution">
    <text evidence="1">The sequence shown here is derived from an EMBL/GenBank/DDBJ whole genome shotgun (WGS) entry which is preliminary data.</text>
</comment>
<gene>
    <name evidence="1" type="ORF">HDK90DRAFT_153121</name>
</gene>
<evidence type="ECO:0000313" key="2">
    <source>
        <dbReference type="Proteomes" id="UP001492380"/>
    </source>
</evidence>
<sequence>MPNPAALYTSKLFLFLDYTSSKPLRFFSMIFFSCLLCSLQQLLPECPPMKPDLSRVRSRTSPHNYSHMSFPDCTFGWHYKRSRWIQQAAWTSLGAEYSKASWKTMQSV</sequence>
<reference evidence="1 2" key="1">
    <citation type="submission" date="2024-04" db="EMBL/GenBank/DDBJ databases">
        <title>Phyllosticta paracitricarpa is synonymous to the EU quarantine fungus P. citricarpa based on phylogenomic analyses.</title>
        <authorList>
            <consortium name="Lawrence Berkeley National Laboratory"/>
            <person name="Van Ingen-Buijs V.A."/>
            <person name="Van Westerhoven A.C."/>
            <person name="Haridas S."/>
            <person name="Skiadas P."/>
            <person name="Martin F."/>
            <person name="Groenewald J.Z."/>
            <person name="Crous P.W."/>
            <person name="Seidl M.F."/>
        </authorList>
    </citation>
    <scope>NUCLEOTIDE SEQUENCE [LARGE SCALE GENOMIC DNA]</scope>
    <source>
        <strain evidence="1 2">CBS 123374</strain>
    </source>
</reference>
<keyword evidence="2" id="KW-1185">Reference proteome</keyword>